<proteinExistence type="predicted"/>
<evidence type="ECO:0000313" key="2">
    <source>
        <dbReference type="EMBL" id="MCV9389374.1"/>
    </source>
</evidence>
<accession>A0ABT3D0R7</accession>
<evidence type="ECO:0000259" key="1">
    <source>
        <dbReference type="Pfam" id="PF13529"/>
    </source>
</evidence>
<dbReference type="RefSeq" id="WP_264140295.1">
    <property type="nucleotide sequence ID" value="NZ_JAOYOD010000001.1"/>
</dbReference>
<feature type="domain" description="Peptidase C39-like" evidence="1">
    <location>
        <begin position="139"/>
        <end position="201"/>
    </location>
</feature>
<dbReference type="InterPro" id="IPR039564">
    <property type="entry name" value="Peptidase_C39-like"/>
</dbReference>
<organism evidence="2 3">
    <name type="scientific">Reichenbachiella ulvae</name>
    <dbReference type="NCBI Taxonomy" id="2980104"/>
    <lineage>
        <taxon>Bacteria</taxon>
        <taxon>Pseudomonadati</taxon>
        <taxon>Bacteroidota</taxon>
        <taxon>Cytophagia</taxon>
        <taxon>Cytophagales</taxon>
        <taxon>Reichenbachiellaceae</taxon>
        <taxon>Reichenbachiella</taxon>
    </lineage>
</organism>
<reference evidence="2 3" key="1">
    <citation type="submission" date="2022-10" db="EMBL/GenBank/DDBJ databases">
        <title>Comparative genomics and taxonomic characterization of three novel marine species of genus Reichenbachiella exhibiting antioxidant and polysaccharide degradation activities.</title>
        <authorList>
            <person name="Muhammad N."/>
            <person name="Lee Y.-J."/>
            <person name="Ko J."/>
            <person name="Kim S.-G."/>
        </authorList>
    </citation>
    <scope>NUCLEOTIDE SEQUENCE [LARGE SCALE GENOMIC DNA]</scope>
    <source>
        <strain evidence="2 3">ABR2-5</strain>
    </source>
</reference>
<comment type="caution">
    <text evidence="2">The sequence shown here is derived from an EMBL/GenBank/DDBJ whole genome shotgun (WGS) entry which is preliminary data.</text>
</comment>
<dbReference type="EMBL" id="JAOYOD010000001">
    <property type="protein sequence ID" value="MCV9389374.1"/>
    <property type="molecule type" value="Genomic_DNA"/>
</dbReference>
<evidence type="ECO:0000313" key="3">
    <source>
        <dbReference type="Proteomes" id="UP001300692"/>
    </source>
</evidence>
<dbReference type="Pfam" id="PF13529">
    <property type="entry name" value="Peptidase_C39_2"/>
    <property type="match status" value="1"/>
</dbReference>
<dbReference type="Proteomes" id="UP001300692">
    <property type="component" value="Unassembled WGS sequence"/>
</dbReference>
<name>A0ABT3D0R7_9BACT</name>
<sequence length="242" mass="27419">MVNRTTPGLDFKSFELKIQRQPNDETCGPTCLQAVYQYYDDELSLNDVIKQVKTLNTGGTLAVMLGNHALSRGYEVTLFTYNLMMFDPTWFTNGVDLKEKLLEQRKHKQKKKFLQATDAYLKFIEAGGQIKFEELNVKLIRDILNKGIPILTGLSATYLYNCAREIGEINEYDDVKGTPAGHFVVIHGYDQLKKTAQIADPLSENPLSDKQYYAVNLQRLINAILLGIVTYDANLLIIKNVS</sequence>
<protein>
    <submittedName>
        <fullName evidence="2">C39 family peptidase</fullName>
    </submittedName>
</protein>
<keyword evidence="3" id="KW-1185">Reference proteome</keyword>
<dbReference type="Gene3D" id="3.90.70.10">
    <property type="entry name" value="Cysteine proteinases"/>
    <property type="match status" value="1"/>
</dbReference>
<gene>
    <name evidence="2" type="ORF">N7U62_22095</name>
</gene>